<organism evidence="1 2">
    <name type="scientific">Pararge aegeria aegeria</name>
    <dbReference type="NCBI Taxonomy" id="348720"/>
    <lineage>
        <taxon>Eukaryota</taxon>
        <taxon>Metazoa</taxon>
        <taxon>Ecdysozoa</taxon>
        <taxon>Arthropoda</taxon>
        <taxon>Hexapoda</taxon>
        <taxon>Insecta</taxon>
        <taxon>Pterygota</taxon>
        <taxon>Neoptera</taxon>
        <taxon>Endopterygota</taxon>
        <taxon>Lepidoptera</taxon>
        <taxon>Glossata</taxon>
        <taxon>Ditrysia</taxon>
        <taxon>Papilionoidea</taxon>
        <taxon>Nymphalidae</taxon>
        <taxon>Satyrinae</taxon>
        <taxon>Satyrini</taxon>
        <taxon>Parargina</taxon>
        <taxon>Pararge</taxon>
    </lineage>
</organism>
<accession>A0A8S4RR80</accession>
<dbReference type="Proteomes" id="UP000838756">
    <property type="component" value="Unassembled WGS sequence"/>
</dbReference>
<gene>
    <name evidence="1" type="primary">jg6392</name>
    <name evidence="1" type="ORF">PAEG_LOCUS16750</name>
</gene>
<name>A0A8S4RR80_9NEOP</name>
<comment type="caution">
    <text evidence="1">The sequence shown here is derived from an EMBL/GenBank/DDBJ whole genome shotgun (WGS) entry which is preliminary data.</text>
</comment>
<dbReference type="OrthoDB" id="8179976at2759"/>
<evidence type="ECO:0000313" key="2">
    <source>
        <dbReference type="Proteomes" id="UP000838756"/>
    </source>
</evidence>
<sequence length="219" mass="24322">MKTPSAILVPTFSFWKFRPTGEQAPPRRRPEIKVDNEELKAIMEADPSQTTSALPAGCCGDGVWSVINVDSCGDKLENVVVGIKVDKHRVNRTHEVFRAEVDAAMIIDDSFGIFIDVCKIVDGGCKHYTNIVDGLKKLLYTHAKKNAQIAFELAGIDPPDFPLPEGHHLLDNFLLDYCELPTYCAYGTYEAEAFVIKDKEQVGCLKVVAEFAQPEEETC</sequence>
<protein>
    <submittedName>
        <fullName evidence="1">Jg6392 protein</fullName>
    </submittedName>
</protein>
<keyword evidence="2" id="KW-1185">Reference proteome</keyword>
<evidence type="ECO:0000313" key="1">
    <source>
        <dbReference type="EMBL" id="CAH2240139.1"/>
    </source>
</evidence>
<dbReference type="EMBL" id="CAKXAJ010025470">
    <property type="protein sequence ID" value="CAH2240139.1"/>
    <property type="molecule type" value="Genomic_DNA"/>
</dbReference>
<proteinExistence type="predicted"/>
<dbReference type="AlphaFoldDB" id="A0A8S4RR80"/>
<reference evidence="1" key="1">
    <citation type="submission" date="2022-03" db="EMBL/GenBank/DDBJ databases">
        <authorList>
            <person name="Lindestad O."/>
        </authorList>
    </citation>
    <scope>NUCLEOTIDE SEQUENCE</scope>
</reference>